<evidence type="ECO:0000256" key="5">
    <source>
        <dbReference type="ARBA" id="ARBA00023136"/>
    </source>
</evidence>
<feature type="transmembrane region" description="Helical" evidence="6">
    <location>
        <begin position="55"/>
        <end position="78"/>
    </location>
</feature>
<keyword evidence="5 6" id="KW-0472">Membrane</keyword>
<sequence>MGNFFYGRLAGTNIRKNSRIYLPYILSCIFTVAMFYIMLFLSLNKGMSVMPGAQALTTIMALGSIVIGIFSAVILLYTNSFLMKRRKKELGLYNILGMGKNHIARVMTLETLYVGLGAIVAGLFIGILLSKLMLMLLLRMLRFNIPFGFEISPVAVGVTVVLFAAIFFVTLLVNLGRVRLSKPIELLYGGNVGEREPKTKWPLALIGFLALGAGYVIAIVTDNPIQALGWFFIAVLLVILGTYCLFTAGSIALLKALRGNKAYYYKTSHFTSVSGMIYRMKQNAVGLANICILSTMVLVMVSTTVSLYLGMEDALRSRFPRNIEITASHIGKAESLALEQKADDIVRQSGVPVENVVKYRYKASSMAYSGTVFSTGNGGGSASIATVFFIPLDEYNKLQGTSVTLQPRELLVYAPNTEYGGQYVSFGKETFSVKDVVQSLNVEDSYTLSLSDTFYFIVPDEQAVKDIYGTMTAGSGDWEELSYYYGFDTQAVDAVQTLLTSRLETALGTDGGGKGPYVYVASAEASRDSFLSLYGGLFFLGLFLGALFIMATVIIMYYKQVSEGYDDKKRFEIMQKVGLSRTEVKKAIRSQVLTVFFLPLVAAGIHILAAFKMITKLLFLLNLTNVPLFALCTLGTLVAFAAIYAVVYALTARAYYKIVS</sequence>
<name>A0A1M5WFA9_9FIRM</name>
<organism evidence="8 9">
    <name type="scientific">Sporobacter termitidis DSM 10068</name>
    <dbReference type="NCBI Taxonomy" id="1123282"/>
    <lineage>
        <taxon>Bacteria</taxon>
        <taxon>Bacillati</taxon>
        <taxon>Bacillota</taxon>
        <taxon>Clostridia</taxon>
        <taxon>Eubacteriales</taxon>
        <taxon>Oscillospiraceae</taxon>
        <taxon>Sporobacter</taxon>
    </lineage>
</organism>
<feature type="transmembrane region" description="Helical" evidence="6">
    <location>
        <begin position="227"/>
        <end position="254"/>
    </location>
</feature>
<feature type="domain" description="ABC3 transporter permease C-terminal" evidence="7">
    <location>
        <begin position="64"/>
        <end position="178"/>
    </location>
</feature>
<dbReference type="OrthoDB" id="9781780at2"/>
<dbReference type="GO" id="GO:0005886">
    <property type="term" value="C:plasma membrane"/>
    <property type="evidence" value="ECO:0007669"/>
    <property type="project" value="UniProtKB-SubCell"/>
</dbReference>
<dbReference type="GO" id="GO:0055085">
    <property type="term" value="P:transmembrane transport"/>
    <property type="evidence" value="ECO:0007669"/>
    <property type="project" value="UniProtKB-UniRule"/>
</dbReference>
<keyword evidence="2 6" id="KW-1003">Cell membrane</keyword>
<evidence type="ECO:0000256" key="3">
    <source>
        <dbReference type="ARBA" id="ARBA00022692"/>
    </source>
</evidence>
<feature type="transmembrane region" description="Helical" evidence="6">
    <location>
        <begin position="533"/>
        <end position="558"/>
    </location>
</feature>
<keyword evidence="3 6" id="KW-0812">Transmembrane</keyword>
<evidence type="ECO:0000256" key="6">
    <source>
        <dbReference type="PIRNR" id="PIRNR018968"/>
    </source>
</evidence>
<accession>A0A1M5WFA9</accession>
<protein>
    <submittedName>
        <fullName evidence="8">Putative ABC transport system permease protein</fullName>
    </submittedName>
</protein>
<evidence type="ECO:0000313" key="8">
    <source>
        <dbReference type="EMBL" id="SHH86140.1"/>
    </source>
</evidence>
<dbReference type="Proteomes" id="UP000183995">
    <property type="component" value="Unassembled WGS sequence"/>
</dbReference>
<keyword evidence="4 6" id="KW-1133">Transmembrane helix</keyword>
<keyword evidence="9" id="KW-1185">Reference proteome</keyword>
<dbReference type="PIRSF" id="PIRSF018968">
    <property type="entry name" value="ABC_permease_BceB"/>
    <property type="match status" value="1"/>
</dbReference>
<feature type="transmembrane region" description="Helical" evidence="6">
    <location>
        <begin position="112"/>
        <end position="134"/>
    </location>
</feature>
<evidence type="ECO:0000313" key="9">
    <source>
        <dbReference type="Proteomes" id="UP000183995"/>
    </source>
</evidence>
<feature type="transmembrane region" description="Helical" evidence="6">
    <location>
        <begin position="201"/>
        <end position="221"/>
    </location>
</feature>
<evidence type="ECO:0000259" key="7">
    <source>
        <dbReference type="Pfam" id="PF02687"/>
    </source>
</evidence>
<dbReference type="PANTHER" id="PTHR46795:SF3">
    <property type="entry name" value="ABC TRANSPORTER PERMEASE"/>
    <property type="match status" value="1"/>
</dbReference>
<dbReference type="STRING" id="1123282.SAMN02745823_01238"/>
<dbReference type="InterPro" id="IPR027022">
    <property type="entry name" value="ABC_permease_BceB-typ"/>
</dbReference>
<dbReference type="Pfam" id="PF02687">
    <property type="entry name" value="FtsX"/>
    <property type="match status" value="1"/>
</dbReference>
<feature type="transmembrane region" description="Helical" evidence="6">
    <location>
        <begin position="154"/>
        <end position="175"/>
    </location>
</feature>
<dbReference type="PANTHER" id="PTHR46795">
    <property type="entry name" value="ABC TRANSPORTER PERMEASE-RELATED-RELATED"/>
    <property type="match status" value="1"/>
</dbReference>
<feature type="transmembrane region" description="Helical" evidence="6">
    <location>
        <begin position="286"/>
        <end position="311"/>
    </location>
</feature>
<proteinExistence type="inferred from homology"/>
<evidence type="ECO:0000256" key="1">
    <source>
        <dbReference type="ARBA" id="ARBA00004651"/>
    </source>
</evidence>
<reference evidence="8 9" key="1">
    <citation type="submission" date="2016-11" db="EMBL/GenBank/DDBJ databases">
        <authorList>
            <person name="Jaros S."/>
            <person name="Januszkiewicz K."/>
            <person name="Wedrychowicz H."/>
        </authorList>
    </citation>
    <scope>NUCLEOTIDE SEQUENCE [LARGE SCALE GENOMIC DNA]</scope>
    <source>
        <strain evidence="8 9">DSM 10068</strain>
    </source>
</reference>
<comment type="similarity">
    <text evidence="6">Belongs to the ABC-4 integral membrane protein family.</text>
</comment>
<feature type="transmembrane region" description="Helical" evidence="6">
    <location>
        <begin position="21"/>
        <end position="43"/>
    </location>
</feature>
<dbReference type="InterPro" id="IPR003838">
    <property type="entry name" value="ABC3_permease_C"/>
</dbReference>
<keyword evidence="6" id="KW-0813">Transport</keyword>
<dbReference type="AlphaFoldDB" id="A0A1M5WFA9"/>
<dbReference type="RefSeq" id="WP_073076784.1">
    <property type="nucleotide sequence ID" value="NZ_FQXV01000003.1"/>
</dbReference>
<dbReference type="EMBL" id="FQXV01000003">
    <property type="protein sequence ID" value="SHH86140.1"/>
    <property type="molecule type" value="Genomic_DNA"/>
</dbReference>
<feature type="transmembrane region" description="Helical" evidence="6">
    <location>
        <begin position="592"/>
        <end position="614"/>
    </location>
</feature>
<feature type="transmembrane region" description="Helical" evidence="6">
    <location>
        <begin position="626"/>
        <end position="650"/>
    </location>
</feature>
<gene>
    <name evidence="8" type="ORF">SAMN02745823_01238</name>
</gene>
<comment type="subcellular location">
    <subcellularLocation>
        <location evidence="1 6">Cell membrane</location>
        <topology evidence="1 6">Multi-pass membrane protein</topology>
    </subcellularLocation>
</comment>
<dbReference type="InterPro" id="IPR052536">
    <property type="entry name" value="ABC-4_Integral_Memb_Prot"/>
</dbReference>
<evidence type="ECO:0000256" key="4">
    <source>
        <dbReference type="ARBA" id="ARBA00022989"/>
    </source>
</evidence>
<evidence type="ECO:0000256" key="2">
    <source>
        <dbReference type="ARBA" id="ARBA00022475"/>
    </source>
</evidence>